<dbReference type="GO" id="GO:0005524">
    <property type="term" value="F:ATP binding"/>
    <property type="evidence" value="ECO:0007669"/>
    <property type="project" value="UniProtKB-UniRule"/>
</dbReference>
<dbReference type="Proteomes" id="UP000288096">
    <property type="component" value="Unassembled WGS sequence"/>
</dbReference>
<dbReference type="CDD" id="cd00808">
    <property type="entry name" value="GluRS_core"/>
    <property type="match status" value="1"/>
</dbReference>
<dbReference type="InterPro" id="IPR000924">
    <property type="entry name" value="Glu/Gln-tRNA-synth"/>
</dbReference>
<evidence type="ECO:0000259" key="12">
    <source>
        <dbReference type="Pfam" id="PF19269"/>
    </source>
</evidence>
<keyword evidence="7 10" id="KW-0067">ATP-binding</keyword>
<keyword evidence="4 10" id="KW-0963">Cytoplasm</keyword>
<evidence type="ECO:0000256" key="1">
    <source>
        <dbReference type="ARBA" id="ARBA00004496"/>
    </source>
</evidence>
<keyword evidence="5 10" id="KW-0436">Ligase</keyword>
<dbReference type="InterPro" id="IPR045462">
    <property type="entry name" value="aa-tRNA-synth_I_cd-bd"/>
</dbReference>
<dbReference type="Pfam" id="PF19269">
    <property type="entry name" value="Anticodon_2"/>
    <property type="match status" value="1"/>
</dbReference>
<dbReference type="InterPro" id="IPR049940">
    <property type="entry name" value="GluQ/Sye"/>
</dbReference>
<dbReference type="InterPro" id="IPR001412">
    <property type="entry name" value="aa-tRNA-synth_I_CS"/>
</dbReference>
<evidence type="ECO:0000256" key="4">
    <source>
        <dbReference type="ARBA" id="ARBA00022490"/>
    </source>
</evidence>
<keyword evidence="8 10" id="KW-0648">Protein biosynthesis</keyword>
<dbReference type="PANTHER" id="PTHR43311">
    <property type="entry name" value="GLUTAMATE--TRNA LIGASE"/>
    <property type="match status" value="1"/>
</dbReference>
<dbReference type="PANTHER" id="PTHR43311:SF2">
    <property type="entry name" value="GLUTAMATE--TRNA LIGASE, MITOCHONDRIAL-RELATED"/>
    <property type="match status" value="1"/>
</dbReference>
<keyword evidence="9 10" id="KW-0030">Aminoacyl-tRNA synthetase</keyword>
<dbReference type="RefSeq" id="WP_124330603.1">
    <property type="nucleotide sequence ID" value="NZ_BEXT01000001.1"/>
</dbReference>
<comment type="subcellular location">
    <subcellularLocation>
        <location evidence="1 10">Cytoplasm</location>
    </subcellularLocation>
</comment>
<dbReference type="NCBIfam" id="TIGR00464">
    <property type="entry name" value="gltX_bact"/>
    <property type="match status" value="1"/>
</dbReference>
<dbReference type="AlphaFoldDB" id="A0A401G2S8"/>
<dbReference type="Gene3D" id="1.10.10.350">
    <property type="match status" value="1"/>
</dbReference>
<evidence type="ECO:0000256" key="3">
    <source>
        <dbReference type="ARBA" id="ARBA00011245"/>
    </source>
</evidence>
<dbReference type="SUPFAM" id="SSF48163">
    <property type="entry name" value="An anticodon-binding domain of class I aminoacyl-tRNA synthetases"/>
    <property type="match status" value="1"/>
</dbReference>
<feature type="domain" description="Glutamyl/glutaminyl-tRNA synthetase class Ib catalytic" evidence="11">
    <location>
        <begin position="4"/>
        <end position="312"/>
    </location>
</feature>
<reference evidence="14" key="1">
    <citation type="submission" date="2017-11" db="EMBL/GenBank/DDBJ databases">
        <authorList>
            <person name="Watanabe M."/>
            <person name="Kojima H."/>
        </authorList>
    </citation>
    <scope>NUCLEOTIDE SEQUENCE [LARGE SCALE GENOMIC DNA]</scope>
    <source>
        <strain evidence="14">Tokyo 01</strain>
    </source>
</reference>
<gene>
    <name evidence="10" type="primary">gltX</name>
    <name evidence="13" type="ORF">DENIS_4546</name>
</gene>
<keyword evidence="6 10" id="KW-0547">Nucleotide-binding</keyword>
<protein>
    <recommendedName>
        <fullName evidence="10">Glutamate--tRNA ligase</fullName>
        <ecNumber evidence="10">6.1.1.17</ecNumber>
    </recommendedName>
    <alternativeName>
        <fullName evidence="10">Glutamyl-tRNA synthetase</fullName>
        <shortName evidence="10">GluRS</shortName>
    </alternativeName>
</protein>
<accession>A0A401G2S8</accession>
<evidence type="ECO:0000313" key="14">
    <source>
        <dbReference type="Proteomes" id="UP000288096"/>
    </source>
</evidence>
<name>A0A401G2S8_9BACT</name>
<dbReference type="GO" id="GO:0006424">
    <property type="term" value="P:glutamyl-tRNA aminoacylation"/>
    <property type="evidence" value="ECO:0007669"/>
    <property type="project" value="UniProtKB-UniRule"/>
</dbReference>
<evidence type="ECO:0000256" key="6">
    <source>
        <dbReference type="ARBA" id="ARBA00022741"/>
    </source>
</evidence>
<dbReference type="SUPFAM" id="SSF52374">
    <property type="entry name" value="Nucleotidylyl transferase"/>
    <property type="match status" value="1"/>
</dbReference>
<dbReference type="Gene3D" id="3.40.50.620">
    <property type="entry name" value="HUPs"/>
    <property type="match status" value="1"/>
</dbReference>
<feature type="binding site" evidence="10">
    <location>
        <position position="248"/>
    </location>
    <ligand>
        <name>ATP</name>
        <dbReference type="ChEBI" id="CHEBI:30616"/>
    </ligand>
</feature>
<evidence type="ECO:0000256" key="7">
    <source>
        <dbReference type="ARBA" id="ARBA00022840"/>
    </source>
</evidence>
<dbReference type="InterPro" id="IPR033910">
    <property type="entry name" value="GluRS_core"/>
</dbReference>
<evidence type="ECO:0000259" key="11">
    <source>
        <dbReference type="Pfam" id="PF00749"/>
    </source>
</evidence>
<dbReference type="GO" id="GO:0008270">
    <property type="term" value="F:zinc ion binding"/>
    <property type="evidence" value="ECO:0007669"/>
    <property type="project" value="InterPro"/>
</dbReference>
<sequence length="506" mass="57232">MEQKVVVRFAPSPTGYLHVGGARTAIFNWLYARKTGGKFILRIEDTDTERSVEDAIGEILDGLRWMGLDWDQGPDFQSRHIGEHREAARKLLASGRAYKCFCSKEDLDRKRETARQNKETFRYDGTCRQLSPDEIAEKEASGLPFTVRLKVPDGSDGVRFTDAVYGTIEKKYADIEDFVIVRSNGQPLYMLSNAVDDIRDGVTHIIRGQDGLANTPKQILIYDALGAPLPVFAHMSLALDPNRAKISKRKHGEKVAVRYYREQGFLPWALVNFLVLLGWSTPESREIFSKEELISAFSFEGISRNNPVFDLRKDDPRFFTDPRALSINAHYLRTLPVEEIAPFVKEQLENAGIWDTAFEGEEREWFLKTTDLIRSRFQVTTDFVTLGRAYFSDDYPIDPKALRKNVLKHRELAEWLPVLANGITEMEEYGQASLEAICQAVPEESGMKPGVLMNGVRTILTGQAVGPGFFEILEILGPQTVADRLARAVTLFRPEDLPMIFSDGVK</sequence>
<comment type="subunit">
    <text evidence="3 10">Monomer.</text>
</comment>
<dbReference type="PROSITE" id="PS00178">
    <property type="entry name" value="AA_TRNA_LIGASE_I"/>
    <property type="match status" value="1"/>
</dbReference>
<proteinExistence type="inferred from homology"/>
<feature type="short sequence motif" description="'KMSKS' region" evidence="10">
    <location>
        <begin position="245"/>
        <end position="249"/>
    </location>
</feature>
<feature type="short sequence motif" description="'HIGH' region" evidence="10">
    <location>
        <begin position="11"/>
        <end position="21"/>
    </location>
</feature>
<reference evidence="14" key="2">
    <citation type="submission" date="2019-01" db="EMBL/GenBank/DDBJ databases">
        <title>Genome sequence of Desulfonema ishimotonii strain Tokyo 01.</title>
        <authorList>
            <person name="Fukui M."/>
        </authorList>
    </citation>
    <scope>NUCLEOTIDE SEQUENCE [LARGE SCALE GENOMIC DNA]</scope>
    <source>
        <strain evidence="14">Tokyo 01</strain>
    </source>
</reference>
<evidence type="ECO:0000256" key="9">
    <source>
        <dbReference type="ARBA" id="ARBA00023146"/>
    </source>
</evidence>
<dbReference type="InterPro" id="IPR020751">
    <property type="entry name" value="aa-tRNA-synth_I_codon-bd_sub2"/>
</dbReference>
<evidence type="ECO:0000313" key="13">
    <source>
        <dbReference type="EMBL" id="GBC63548.1"/>
    </source>
</evidence>
<dbReference type="InterPro" id="IPR020058">
    <property type="entry name" value="Glu/Gln-tRNA-synth_Ib_cat-dom"/>
</dbReference>
<evidence type="ECO:0000256" key="8">
    <source>
        <dbReference type="ARBA" id="ARBA00022917"/>
    </source>
</evidence>
<comment type="catalytic activity">
    <reaction evidence="10">
        <text>tRNA(Glu) + L-glutamate + ATP = L-glutamyl-tRNA(Glu) + AMP + diphosphate</text>
        <dbReference type="Rhea" id="RHEA:23540"/>
        <dbReference type="Rhea" id="RHEA-COMP:9663"/>
        <dbReference type="Rhea" id="RHEA-COMP:9680"/>
        <dbReference type="ChEBI" id="CHEBI:29985"/>
        <dbReference type="ChEBI" id="CHEBI:30616"/>
        <dbReference type="ChEBI" id="CHEBI:33019"/>
        <dbReference type="ChEBI" id="CHEBI:78442"/>
        <dbReference type="ChEBI" id="CHEBI:78520"/>
        <dbReference type="ChEBI" id="CHEBI:456215"/>
        <dbReference type="EC" id="6.1.1.17"/>
    </reaction>
</comment>
<dbReference type="OrthoDB" id="9807503at2"/>
<dbReference type="GO" id="GO:0000049">
    <property type="term" value="F:tRNA binding"/>
    <property type="evidence" value="ECO:0007669"/>
    <property type="project" value="InterPro"/>
</dbReference>
<dbReference type="EC" id="6.1.1.17" evidence="10"/>
<evidence type="ECO:0000256" key="2">
    <source>
        <dbReference type="ARBA" id="ARBA00007894"/>
    </source>
</evidence>
<comment type="caution">
    <text evidence="10">Lacks conserved residue(s) required for the propagation of feature annotation.</text>
</comment>
<dbReference type="InterPro" id="IPR008925">
    <property type="entry name" value="aa_tRNA-synth_I_cd-bd_sf"/>
</dbReference>
<dbReference type="GO" id="GO:0005829">
    <property type="term" value="C:cytosol"/>
    <property type="evidence" value="ECO:0007669"/>
    <property type="project" value="TreeGrafter"/>
</dbReference>
<dbReference type="GO" id="GO:0004818">
    <property type="term" value="F:glutamate-tRNA ligase activity"/>
    <property type="evidence" value="ECO:0007669"/>
    <property type="project" value="UniProtKB-UniRule"/>
</dbReference>
<dbReference type="EMBL" id="BEXT01000001">
    <property type="protein sequence ID" value="GBC63548.1"/>
    <property type="molecule type" value="Genomic_DNA"/>
</dbReference>
<evidence type="ECO:0000256" key="10">
    <source>
        <dbReference type="HAMAP-Rule" id="MF_00022"/>
    </source>
</evidence>
<feature type="domain" description="Aminoacyl-tRNA synthetase class I anticodon-binding" evidence="12">
    <location>
        <begin position="348"/>
        <end position="488"/>
    </location>
</feature>
<dbReference type="InterPro" id="IPR004527">
    <property type="entry name" value="Glu-tRNA-ligase_bac/mito"/>
</dbReference>
<organism evidence="13 14">
    <name type="scientific">Desulfonema ishimotonii</name>
    <dbReference type="NCBI Taxonomy" id="45657"/>
    <lineage>
        <taxon>Bacteria</taxon>
        <taxon>Pseudomonadati</taxon>
        <taxon>Thermodesulfobacteriota</taxon>
        <taxon>Desulfobacteria</taxon>
        <taxon>Desulfobacterales</taxon>
        <taxon>Desulfococcaceae</taxon>
        <taxon>Desulfonema</taxon>
    </lineage>
</organism>
<dbReference type="InterPro" id="IPR014729">
    <property type="entry name" value="Rossmann-like_a/b/a_fold"/>
</dbReference>
<keyword evidence="14" id="KW-1185">Reference proteome</keyword>
<dbReference type="PRINTS" id="PR00987">
    <property type="entry name" value="TRNASYNTHGLU"/>
</dbReference>
<dbReference type="Pfam" id="PF00749">
    <property type="entry name" value="tRNA-synt_1c"/>
    <property type="match status" value="1"/>
</dbReference>
<dbReference type="FunFam" id="3.40.50.620:FF:000007">
    <property type="entry name" value="Glutamate--tRNA ligase"/>
    <property type="match status" value="1"/>
</dbReference>
<comment type="caution">
    <text evidence="13">The sequence shown here is derived from an EMBL/GenBank/DDBJ whole genome shotgun (WGS) entry which is preliminary data.</text>
</comment>
<comment type="function">
    <text evidence="10">Catalyzes the attachment of glutamate to tRNA(Glu) in a two-step reaction: glutamate is first activated by ATP to form Glu-AMP and then transferred to the acceptor end of tRNA(Glu).</text>
</comment>
<evidence type="ECO:0000256" key="5">
    <source>
        <dbReference type="ARBA" id="ARBA00022598"/>
    </source>
</evidence>
<comment type="similarity">
    <text evidence="2 10">Belongs to the class-I aminoacyl-tRNA synthetase family. Glutamate--tRNA ligase type 1 subfamily.</text>
</comment>
<dbReference type="HAMAP" id="MF_00022">
    <property type="entry name" value="Glu_tRNA_synth_type1"/>
    <property type="match status" value="1"/>
</dbReference>